<dbReference type="RefSeq" id="WP_066284024.1">
    <property type="nucleotide sequence ID" value="NZ_BAAAGB010000001.1"/>
</dbReference>
<protein>
    <submittedName>
        <fullName evidence="2">Uncharacterized protein</fullName>
    </submittedName>
</protein>
<keyword evidence="3" id="KW-1185">Reference proteome</keyword>
<comment type="caution">
    <text evidence="2">The sequence shown here is derived from an EMBL/GenBank/DDBJ whole genome shotgun (WGS) entry which is preliminary data.</text>
</comment>
<accession>A0A7V8RCY1</accession>
<reference evidence="2 3" key="1">
    <citation type="journal article" date="1994" name="Int. J. Syst. Bacteriol.">
        <title>Phylogenetic positions of novel aerobic, bacteriochlorophyll a-containing bacteria and description of Roseococcus thiosulfatophilus gen. nov., sp. nov., Erythromicrobium ramosum gen. nov., sp. nov., and Erythrobacter litoralis sp. nov.</title>
        <authorList>
            <person name="Yurkov V."/>
            <person name="Stackebrandt E."/>
            <person name="Holmes A."/>
            <person name="Fuerst J.A."/>
            <person name="Hugenholtz P."/>
            <person name="Golecki J."/>
            <person name="Gad'on N."/>
            <person name="Gorlenko V.M."/>
            <person name="Kompantseva E.I."/>
            <person name="Drews G."/>
        </authorList>
    </citation>
    <scope>NUCLEOTIDE SEQUENCE [LARGE SCALE GENOMIC DNA]</scope>
    <source>
        <strain evidence="2 3">KR-99</strain>
    </source>
</reference>
<evidence type="ECO:0000256" key="1">
    <source>
        <dbReference type="SAM" id="Phobius"/>
    </source>
</evidence>
<keyword evidence="1" id="KW-0472">Membrane</keyword>
<keyword evidence="1" id="KW-0812">Transmembrane</keyword>
<evidence type="ECO:0000313" key="2">
    <source>
        <dbReference type="EMBL" id="MBA1374133.1"/>
    </source>
</evidence>
<dbReference type="EMBL" id="VDES01000002">
    <property type="protein sequence ID" value="MBA1374133.1"/>
    <property type="molecule type" value="Genomic_DNA"/>
</dbReference>
<name>A0A7V8RCY1_9SPHN</name>
<organism evidence="2 3">
    <name type="scientific">Sphingomonas ursincola</name>
    <dbReference type="NCBI Taxonomy" id="56361"/>
    <lineage>
        <taxon>Bacteria</taxon>
        <taxon>Pseudomonadati</taxon>
        <taxon>Pseudomonadota</taxon>
        <taxon>Alphaproteobacteria</taxon>
        <taxon>Sphingomonadales</taxon>
        <taxon>Sphingomonadaceae</taxon>
        <taxon>Sphingomonas</taxon>
    </lineage>
</organism>
<feature type="transmembrane region" description="Helical" evidence="1">
    <location>
        <begin position="51"/>
        <end position="77"/>
    </location>
</feature>
<feature type="transmembrane region" description="Helical" evidence="1">
    <location>
        <begin position="20"/>
        <end position="45"/>
    </location>
</feature>
<gene>
    <name evidence="2" type="ORF">FG486_07270</name>
</gene>
<evidence type="ECO:0000313" key="3">
    <source>
        <dbReference type="Proteomes" id="UP000589292"/>
    </source>
</evidence>
<dbReference type="AlphaFoldDB" id="A0A7V8RCY1"/>
<proteinExistence type="predicted"/>
<keyword evidence="1" id="KW-1133">Transmembrane helix</keyword>
<sequence length="96" mass="10370">MPRYSNLDDPAYARFAWGRYWRVMGWMAAVTTLAIGLILGTLFLLHGLVSIHLYIAAALGIGFTMLLTAALMGLVFLSSGTGHDESIDDALDPDAP</sequence>
<dbReference type="Proteomes" id="UP000589292">
    <property type="component" value="Unassembled WGS sequence"/>
</dbReference>